<protein>
    <submittedName>
        <fullName evidence="1">CLUMA_CG001594, isoform A</fullName>
    </submittedName>
</protein>
<accession>A0A1J1HIM4</accession>
<evidence type="ECO:0000313" key="1">
    <source>
        <dbReference type="EMBL" id="CRK87763.1"/>
    </source>
</evidence>
<keyword evidence="2" id="KW-1185">Reference proteome</keyword>
<dbReference type="AlphaFoldDB" id="A0A1J1HIM4"/>
<gene>
    <name evidence="1" type="ORF">CLUMA_CG001594</name>
</gene>
<dbReference type="Proteomes" id="UP000183832">
    <property type="component" value="Unassembled WGS sequence"/>
</dbReference>
<name>A0A1J1HIM4_9DIPT</name>
<evidence type="ECO:0000313" key="2">
    <source>
        <dbReference type="Proteomes" id="UP000183832"/>
    </source>
</evidence>
<dbReference type="EMBL" id="CVRI01000005">
    <property type="protein sequence ID" value="CRK87763.1"/>
    <property type="molecule type" value="Genomic_DNA"/>
</dbReference>
<reference evidence="1 2" key="1">
    <citation type="submission" date="2015-04" db="EMBL/GenBank/DDBJ databases">
        <authorList>
            <person name="Syromyatnikov M.Y."/>
            <person name="Popov V.N."/>
        </authorList>
    </citation>
    <scope>NUCLEOTIDE SEQUENCE [LARGE SCALE GENOMIC DNA]</scope>
</reference>
<organism evidence="1 2">
    <name type="scientific">Clunio marinus</name>
    <dbReference type="NCBI Taxonomy" id="568069"/>
    <lineage>
        <taxon>Eukaryota</taxon>
        <taxon>Metazoa</taxon>
        <taxon>Ecdysozoa</taxon>
        <taxon>Arthropoda</taxon>
        <taxon>Hexapoda</taxon>
        <taxon>Insecta</taxon>
        <taxon>Pterygota</taxon>
        <taxon>Neoptera</taxon>
        <taxon>Endopterygota</taxon>
        <taxon>Diptera</taxon>
        <taxon>Nematocera</taxon>
        <taxon>Chironomoidea</taxon>
        <taxon>Chironomidae</taxon>
        <taxon>Clunio</taxon>
    </lineage>
</organism>
<proteinExistence type="predicted"/>
<sequence>MLPVTYPASQPPDISIQLQGNWHFTLFSEDFVSSERLTTHFHQTEINLDTMERLLECNNGPDNLVEKRSEMFTVHLTLGRKMQHKELREIIY</sequence>